<reference evidence="3 4" key="1">
    <citation type="journal article" date="2024" name="Commun. Biol.">
        <title>Comparative genomic analysis of thermophilic fungi reveals convergent evolutionary adaptations and gene losses.</title>
        <authorList>
            <person name="Steindorff A.S."/>
            <person name="Aguilar-Pontes M.V."/>
            <person name="Robinson A.J."/>
            <person name="Andreopoulos B."/>
            <person name="LaButti K."/>
            <person name="Kuo A."/>
            <person name="Mondo S."/>
            <person name="Riley R."/>
            <person name="Otillar R."/>
            <person name="Haridas S."/>
            <person name="Lipzen A."/>
            <person name="Grimwood J."/>
            <person name="Schmutz J."/>
            <person name="Clum A."/>
            <person name="Reid I.D."/>
            <person name="Moisan M.C."/>
            <person name="Butler G."/>
            <person name="Nguyen T.T.M."/>
            <person name="Dewar K."/>
            <person name="Conant G."/>
            <person name="Drula E."/>
            <person name="Henrissat B."/>
            <person name="Hansel C."/>
            <person name="Singer S."/>
            <person name="Hutchinson M.I."/>
            <person name="de Vries R.P."/>
            <person name="Natvig D.O."/>
            <person name="Powell A.J."/>
            <person name="Tsang A."/>
            <person name="Grigoriev I.V."/>
        </authorList>
    </citation>
    <scope>NUCLEOTIDE SEQUENCE [LARGE SCALE GENOMIC DNA]</scope>
    <source>
        <strain evidence="3 4">CBS 494.80</strain>
    </source>
</reference>
<protein>
    <recommendedName>
        <fullName evidence="2">PAS domain-containing protein</fullName>
    </recommendedName>
</protein>
<dbReference type="PROSITE" id="PS50112">
    <property type="entry name" value="PAS"/>
    <property type="match status" value="1"/>
</dbReference>
<proteinExistence type="predicted"/>
<feature type="region of interest" description="Disordered" evidence="1">
    <location>
        <begin position="537"/>
        <end position="608"/>
    </location>
</feature>
<feature type="domain" description="PAS" evidence="2">
    <location>
        <begin position="1"/>
        <end position="63"/>
    </location>
</feature>
<accession>A0ABR4BWD9</accession>
<feature type="region of interest" description="Disordered" evidence="1">
    <location>
        <begin position="233"/>
        <end position="347"/>
    </location>
</feature>
<evidence type="ECO:0000259" key="2">
    <source>
        <dbReference type="PROSITE" id="PS50112"/>
    </source>
</evidence>
<evidence type="ECO:0000313" key="4">
    <source>
        <dbReference type="Proteomes" id="UP001595075"/>
    </source>
</evidence>
<dbReference type="Pfam" id="PF08447">
    <property type="entry name" value="PAS_3"/>
    <property type="match status" value="1"/>
</dbReference>
<dbReference type="CDD" id="cd00130">
    <property type="entry name" value="PAS"/>
    <property type="match status" value="1"/>
</dbReference>
<dbReference type="InterPro" id="IPR035965">
    <property type="entry name" value="PAS-like_dom_sf"/>
</dbReference>
<name>A0ABR4BWD9_9HELO</name>
<evidence type="ECO:0000256" key="1">
    <source>
        <dbReference type="SAM" id="MobiDB-lite"/>
    </source>
</evidence>
<keyword evidence="4" id="KW-1185">Reference proteome</keyword>
<dbReference type="Proteomes" id="UP001595075">
    <property type="component" value="Unassembled WGS sequence"/>
</dbReference>
<dbReference type="InterPro" id="IPR000014">
    <property type="entry name" value="PAS"/>
</dbReference>
<feature type="compositionally biased region" description="Polar residues" evidence="1">
    <location>
        <begin position="274"/>
        <end position="284"/>
    </location>
</feature>
<dbReference type="NCBIfam" id="TIGR00229">
    <property type="entry name" value="sensory_box"/>
    <property type="match status" value="1"/>
</dbReference>
<feature type="compositionally biased region" description="Low complexity" evidence="1">
    <location>
        <begin position="317"/>
        <end position="329"/>
    </location>
</feature>
<dbReference type="EMBL" id="JAZHXI010000018">
    <property type="protein sequence ID" value="KAL2061959.1"/>
    <property type="molecule type" value="Genomic_DNA"/>
</dbReference>
<dbReference type="SMART" id="SM00091">
    <property type="entry name" value="PAS"/>
    <property type="match status" value="2"/>
</dbReference>
<evidence type="ECO:0000313" key="3">
    <source>
        <dbReference type="EMBL" id="KAL2061959.1"/>
    </source>
</evidence>
<feature type="compositionally biased region" description="Polar residues" evidence="1">
    <location>
        <begin position="294"/>
        <end position="316"/>
    </location>
</feature>
<dbReference type="InterPro" id="IPR013655">
    <property type="entry name" value="PAS_fold_3"/>
</dbReference>
<dbReference type="Gene3D" id="3.30.450.20">
    <property type="entry name" value="PAS domain"/>
    <property type="match status" value="1"/>
</dbReference>
<feature type="compositionally biased region" description="Low complexity" evidence="1">
    <location>
        <begin position="577"/>
        <end position="595"/>
    </location>
</feature>
<dbReference type="SUPFAM" id="SSF55785">
    <property type="entry name" value="PYP-like sensor domain (PAS domain)"/>
    <property type="match status" value="2"/>
</dbReference>
<comment type="caution">
    <text evidence="3">The sequence shown here is derived from an EMBL/GenBank/DDBJ whole genome shotgun (WGS) entry which is preliminary data.</text>
</comment>
<gene>
    <name evidence="3" type="ORF">VTL71DRAFT_7337</name>
</gene>
<sequence>METTFMTIHNLSREANILFASESIVDILGFQSDEVIGRSSFDYFHPDEVPMARIIHERGVQMDRAAVLHYARIRNQAGEWVGCECVFTIVYEVLVACTSIYRGDVRSNRRAVEAPAIRRLFASSPRDPRYHMLEHLSAKFRAPPQASLLEPRAALILNRFTRTLTVMYATNAVSEILGISPEEFKDKSFYECMQENCLAGAIRCLESAKANDSIAYLRFQYRNPRREEDIDAEMREASQSSDSEDGGVELHEHMDVDPSPARGGGKSAGAVTETPGNGESSTMAAPNHVRADTRTSSGESTDLEQDSTQAMFDQAQTTRSSTSSLVLVSPEARAQRRSAHRSRSATAPVHVEPIEIEAVVSCTSDGLVVVLRRARPIIPSLRELPAQAVQAPPYANGLFAAPWGANPIEPHLYQPDVNNPFRHGLQAPHLPAGGPPLADFMSSIRDVAVFAWSLTGINGNIASYSRGVPRGESQPPGGLPVWDPYGQPSIGYMPPVNQAAQRWSRLDEKTNEPFEENRVPYQHPRQAQLLEMRGYGHDSSMAPSHTGSMLDRSTPAYTFDPQPGYNPEQHNWGGGLQQQQGPAQQEFQQSQGSQSPHQAAYEHRNPWY</sequence>
<organism evidence="3 4">
    <name type="scientific">Oculimacula yallundae</name>
    <dbReference type="NCBI Taxonomy" id="86028"/>
    <lineage>
        <taxon>Eukaryota</taxon>
        <taxon>Fungi</taxon>
        <taxon>Dikarya</taxon>
        <taxon>Ascomycota</taxon>
        <taxon>Pezizomycotina</taxon>
        <taxon>Leotiomycetes</taxon>
        <taxon>Helotiales</taxon>
        <taxon>Ploettnerulaceae</taxon>
        <taxon>Oculimacula</taxon>
    </lineage>
</organism>